<protein>
    <recommendedName>
        <fullName evidence="7">Type II secretion system protein GspF domain-containing protein</fullName>
    </recommendedName>
</protein>
<gene>
    <name evidence="8" type="ORF">DBT54_09970</name>
</gene>
<dbReference type="InterPro" id="IPR018076">
    <property type="entry name" value="T2SS_GspF_dom"/>
</dbReference>
<comment type="caution">
    <text evidence="8">The sequence shown here is derived from an EMBL/GenBank/DDBJ whole genome shotgun (WGS) entry which is preliminary data.</text>
</comment>
<feature type="transmembrane region" description="Helical" evidence="6">
    <location>
        <begin position="72"/>
        <end position="94"/>
    </location>
</feature>
<evidence type="ECO:0000256" key="3">
    <source>
        <dbReference type="ARBA" id="ARBA00022692"/>
    </source>
</evidence>
<dbReference type="AlphaFoldDB" id="A0A329NU09"/>
<dbReference type="Pfam" id="PF00482">
    <property type="entry name" value="T2SSF"/>
    <property type="match status" value="1"/>
</dbReference>
<name>A0A329NU09_9LACT</name>
<reference evidence="8 9" key="1">
    <citation type="submission" date="2018-04" db="EMBL/GenBank/DDBJ databases">
        <title>Aerococcus urinae genomes.</title>
        <authorList>
            <person name="Hilt E."/>
            <person name="Gilbert N.M."/>
            <person name="Thomas-White K."/>
            <person name="Putonti C."/>
            <person name="Lewis A.L."/>
            <person name="Visck K.L."/>
            <person name="Wolfe A.J."/>
        </authorList>
    </citation>
    <scope>NUCLEOTIDE SEQUENCE [LARGE SCALE GENOMIC DNA]</scope>
    <source>
        <strain evidence="8 9">UMB7480</strain>
    </source>
</reference>
<evidence type="ECO:0000256" key="5">
    <source>
        <dbReference type="ARBA" id="ARBA00023136"/>
    </source>
</evidence>
<accession>A0A329NU09</accession>
<evidence type="ECO:0000256" key="2">
    <source>
        <dbReference type="ARBA" id="ARBA00022475"/>
    </source>
</evidence>
<evidence type="ECO:0000259" key="7">
    <source>
        <dbReference type="Pfam" id="PF00482"/>
    </source>
</evidence>
<evidence type="ECO:0000256" key="6">
    <source>
        <dbReference type="SAM" id="Phobius"/>
    </source>
</evidence>
<comment type="subcellular location">
    <subcellularLocation>
        <location evidence="1">Cell membrane</location>
        <topology evidence="1">Multi-pass membrane protein</topology>
    </subcellularLocation>
</comment>
<keyword evidence="4 6" id="KW-1133">Transmembrane helix</keyword>
<dbReference type="EMBL" id="QMHM01000076">
    <property type="protein sequence ID" value="RAV76140.1"/>
    <property type="molecule type" value="Genomic_DNA"/>
</dbReference>
<evidence type="ECO:0000313" key="8">
    <source>
        <dbReference type="EMBL" id="RAV76140.1"/>
    </source>
</evidence>
<evidence type="ECO:0000256" key="4">
    <source>
        <dbReference type="ARBA" id="ARBA00022989"/>
    </source>
</evidence>
<dbReference type="PANTHER" id="PTHR35007">
    <property type="entry name" value="INTEGRAL MEMBRANE PROTEIN-RELATED"/>
    <property type="match status" value="1"/>
</dbReference>
<sequence>MANGAGVAESVNALAEELDLHELRLFGTAIETNLRFGGSLTAVLANLIENIRRRGAVDREVRANTSQIRASAWILGLLPLLASAVVMLSNPSYTRYFIDEPAGNKMLIFAGLSELVGAFLMRSIVRIKY</sequence>
<evidence type="ECO:0000313" key="9">
    <source>
        <dbReference type="Proteomes" id="UP000251923"/>
    </source>
</evidence>
<dbReference type="GO" id="GO:0005886">
    <property type="term" value="C:plasma membrane"/>
    <property type="evidence" value="ECO:0007669"/>
    <property type="project" value="UniProtKB-SubCell"/>
</dbReference>
<dbReference type="PANTHER" id="PTHR35007:SF1">
    <property type="entry name" value="PILUS ASSEMBLY PROTEIN"/>
    <property type="match status" value="1"/>
</dbReference>
<keyword evidence="5 6" id="KW-0472">Membrane</keyword>
<evidence type="ECO:0000256" key="1">
    <source>
        <dbReference type="ARBA" id="ARBA00004651"/>
    </source>
</evidence>
<organism evidence="8 9">
    <name type="scientific">Aerococcus urinae</name>
    <dbReference type="NCBI Taxonomy" id="1376"/>
    <lineage>
        <taxon>Bacteria</taxon>
        <taxon>Bacillati</taxon>
        <taxon>Bacillota</taxon>
        <taxon>Bacilli</taxon>
        <taxon>Lactobacillales</taxon>
        <taxon>Aerococcaceae</taxon>
        <taxon>Aerococcus</taxon>
    </lineage>
</organism>
<keyword evidence="3 6" id="KW-0812">Transmembrane</keyword>
<feature type="transmembrane region" description="Helical" evidence="6">
    <location>
        <begin position="106"/>
        <end position="125"/>
    </location>
</feature>
<feature type="domain" description="Type II secretion system protein GspF" evidence="7">
    <location>
        <begin position="15"/>
        <end position="87"/>
    </location>
</feature>
<dbReference type="Proteomes" id="UP000251923">
    <property type="component" value="Unassembled WGS sequence"/>
</dbReference>
<keyword evidence="2" id="KW-1003">Cell membrane</keyword>
<proteinExistence type="predicted"/>